<dbReference type="Proteomes" id="UP000627292">
    <property type="component" value="Unassembled WGS sequence"/>
</dbReference>
<dbReference type="SUPFAM" id="SSF102588">
    <property type="entry name" value="LmbE-like"/>
    <property type="match status" value="1"/>
</dbReference>
<dbReference type="Pfam" id="PF02585">
    <property type="entry name" value="PIG-L"/>
    <property type="match status" value="1"/>
</dbReference>
<evidence type="ECO:0000313" key="1">
    <source>
        <dbReference type="EMBL" id="GGH66394.1"/>
    </source>
</evidence>
<dbReference type="NCBIfam" id="TIGR04001">
    <property type="entry name" value="thiol_BshB1"/>
    <property type="match status" value="1"/>
</dbReference>
<dbReference type="PANTHER" id="PTHR12993">
    <property type="entry name" value="N-ACETYLGLUCOSAMINYL-PHOSPHATIDYLINOSITOL DE-N-ACETYLASE-RELATED"/>
    <property type="match status" value="1"/>
</dbReference>
<dbReference type="InterPro" id="IPR023842">
    <property type="entry name" value="Bacillithiol_biosynth_BshB1"/>
</dbReference>
<dbReference type="InterPro" id="IPR003737">
    <property type="entry name" value="GlcNAc_PI_deacetylase-related"/>
</dbReference>
<protein>
    <submittedName>
        <fullName evidence="1">Bacillithiol biosynthesis deacetylase BshB1</fullName>
    </submittedName>
</protein>
<dbReference type="GO" id="GO:0071793">
    <property type="term" value="P:bacillithiol biosynthetic process"/>
    <property type="evidence" value="ECO:0007669"/>
    <property type="project" value="InterPro"/>
</dbReference>
<comment type="caution">
    <text evidence="1">The sequence shown here is derived from an EMBL/GenBank/DDBJ whole genome shotgun (WGS) entry which is preliminary data.</text>
</comment>
<dbReference type="EMBL" id="BMIB01000002">
    <property type="protein sequence ID" value="GGH66394.1"/>
    <property type="molecule type" value="Genomic_DNA"/>
</dbReference>
<dbReference type="GO" id="GO:0019213">
    <property type="term" value="F:deacetylase activity"/>
    <property type="evidence" value="ECO:0007669"/>
    <property type="project" value="InterPro"/>
</dbReference>
<name>A0A917MXB0_9BACT</name>
<dbReference type="GO" id="GO:0016811">
    <property type="term" value="F:hydrolase activity, acting on carbon-nitrogen (but not peptide) bonds, in linear amides"/>
    <property type="evidence" value="ECO:0007669"/>
    <property type="project" value="TreeGrafter"/>
</dbReference>
<dbReference type="InterPro" id="IPR024078">
    <property type="entry name" value="LmbE-like_dom_sf"/>
</dbReference>
<reference evidence="1" key="2">
    <citation type="submission" date="2020-09" db="EMBL/GenBank/DDBJ databases">
        <authorList>
            <person name="Sun Q."/>
            <person name="Zhou Y."/>
        </authorList>
    </citation>
    <scope>NUCLEOTIDE SEQUENCE</scope>
    <source>
        <strain evidence="1">CGMCC 1.15290</strain>
    </source>
</reference>
<gene>
    <name evidence="1" type="ORF">GCM10011379_20540</name>
</gene>
<dbReference type="Gene3D" id="3.40.50.10320">
    <property type="entry name" value="LmbE-like"/>
    <property type="match status" value="1"/>
</dbReference>
<evidence type="ECO:0000313" key="2">
    <source>
        <dbReference type="Proteomes" id="UP000627292"/>
    </source>
</evidence>
<proteinExistence type="predicted"/>
<sequence length="254" mass="28286">MQPNLVKMSTKVDILAFGVHPDDVELGCSGTIIASVAQGKKVAVVDLTQGELGTRGTIETRKTEAADAARIMGVSYRENLKMADGFFQIDETNTRKVIAAIRKYQPDIVLCNALEDRHPDHGRSSQLVEEAAFLAGLRKIETEVDGVPQEAWRPAYVFHYIQDRYLKPDFVFDISGYMDQKIKAVQAYTTQFYTSAAPDSDEPQTYISTPDFLETVKARALMLGKRIGVKYAEGYLTKKMIGVAEFNAFVQQTT</sequence>
<dbReference type="AlphaFoldDB" id="A0A917MXB0"/>
<reference evidence="1" key="1">
    <citation type="journal article" date="2014" name="Int. J. Syst. Evol. Microbiol.">
        <title>Complete genome sequence of Corynebacterium casei LMG S-19264T (=DSM 44701T), isolated from a smear-ripened cheese.</title>
        <authorList>
            <consortium name="US DOE Joint Genome Institute (JGI-PGF)"/>
            <person name="Walter F."/>
            <person name="Albersmeier A."/>
            <person name="Kalinowski J."/>
            <person name="Ruckert C."/>
        </authorList>
    </citation>
    <scope>NUCLEOTIDE SEQUENCE</scope>
    <source>
        <strain evidence="1">CGMCC 1.15290</strain>
    </source>
</reference>
<keyword evidence="2" id="KW-1185">Reference proteome</keyword>
<dbReference type="PANTHER" id="PTHR12993:SF30">
    <property type="entry name" value="N-ACETYL-ALPHA-D-GLUCOSAMINYL L-MALATE DEACETYLASE 1"/>
    <property type="match status" value="1"/>
</dbReference>
<organism evidence="1 2">
    <name type="scientific">Filimonas zeae</name>
    <dbReference type="NCBI Taxonomy" id="1737353"/>
    <lineage>
        <taxon>Bacteria</taxon>
        <taxon>Pseudomonadati</taxon>
        <taxon>Bacteroidota</taxon>
        <taxon>Chitinophagia</taxon>
        <taxon>Chitinophagales</taxon>
        <taxon>Chitinophagaceae</taxon>
        <taxon>Filimonas</taxon>
    </lineage>
</organism>
<accession>A0A917MXB0</accession>